<dbReference type="Gene3D" id="3.40.50.300">
    <property type="entry name" value="P-loop containing nucleotide triphosphate hydrolases"/>
    <property type="match status" value="2"/>
</dbReference>
<evidence type="ECO:0000256" key="9">
    <source>
        <dbReference type="ARBA" id="ARBA00022840"/>
    </source>
</evidence>
<evidence type="ECO:0000256" key="10">
    <source>
        <dbReference type="ARBA" id="ARBA00023125"/>
    </source>
</evidence>
<dbReference type="InterPro" id="IPR022625">
    <property type="entry name" value="TypeI_RM_Rsu_C"/>
</dbReference>
<keyword evidence="9" id="KW-0067">ATP-binding</keyword>
<gene>
    <name evidence="12" type="ORF">PNW00_08545</name>
</gene>
<feature type="domain" description="Helicase ATP-binding" evidence="11">
    <location>
        <begin position="270"/>
        <end position="442"/>
    </location>
</feature>
<keyword evidence="4" id="KW-0540">Nuclease</keyword>
<evidence type="ECO:0000256" key="2">
    <source>
        <dbReference type="ARBA" id="ARBA00008598"/>
    </source>
</evidence>
<accession>A0AAW6EHB1</accession>
<evidence type="ECO:0000313" key="12">
    <source>
        <dbReference type="EMBL" id="MDB8750492.1"/>
    </source>
</evidence>
<evidence type="ECO:0000259" key="11">
    <source>
        <dbReference type="PROSITE" id="PS51192"/>
    </source>
</evidence>
<protein>
    <recommendedName>
        <fullName evidence="3">type I site-specific deoxyribonuclease</fullName>
        <ecNumber evidence="3">3.1.21.3</ecNumber>
    </recommendedName>
</protein>
<dbReference type="InterPro" id="IPR027417">
    <property type="entry name" value="P-loop_NTPase"/>
</dbReference>
<dbReference type="AlphaFoldDB" id="A0AAW6EHB1"/>
<keyword evidence="12" id="KW-0347">Helicase</keyword>
<dbReference type="GO" id="GO:0009035">
    <property type="term" value="F:type I site-specific deoxyribonuclease activity"/>
    <property type="evidence" value="ECO:0007669"/>
    <property type="project" value="UniProtKB-EC"/>
</dbReference>
<keyword evidence="5" id="KW-0547">Nucleotide-binding</keyword>
<comment type="caution">
    <text evidence="12">The sequence shown here is derived from an EMBL/GenBank/DDBJ whole genome shotgun (WGS) entry which is preliminary data.</text>
</comment>
<reference evidence="12" key="1">
    <citation type="submission" date="2023-01" db="EMBL/GenBank/DDBJ databases">
        <title>Human gut microbiome strain richness.</title>
        <authorList>
            <person name="Chen-Liaw A."/>
        </authorList>
    </citation>
    <scope>NUCLEOTIDE SEQUENCE</scope>
    <source>
        <strain evidence="12">D43st1_D9_D43t1_170807</strain>
    </source>
</reference>
<evidence type="ECO:0000256" key="1">
    <source>
        <dbReference type="ARBA" id="ARBA00000851"/>
    </source>
</evidence>
<keyword evidence="7" id="KW-0255">Endonuclease</keyword>
<dbReference type="InterPro" id="IPR055180">
    <property type="entry name" value="HsdR_RecA-like_helicase_dom_2"/>
</dbReference>
<dbReference type="Pfam" id="PF12008">
    <property type="entry name" value="EcoR124_C"/>
    <property type="match status" value="1"/>
</dbReference>
<dbReference type="InterPro" id="IPR014001">
    <property type="entry name" value="Helicase_ATP-bd"/>
</dbReference>
<organism evidence="12 13">
    <name type="scientific">Ruminococcus bicirculans</name>
    <name type="common">ex Wegman et al. 2014</name>
    <dbReference type="NCBI Taxonomy" id="1160721"/>
    <lineage>
        <taxon>Bacteria</taxon>
        <taxon>Bacillati</taxon>
        <taxon>Bacillota</taxon>
        <taxon>Clostridia</taxon>
        <taxon>Eubacteriales</taxon>
        <taxon>Oscillospiraceae</taxon>
        <taxon>Ruminococcus</taxon>
    </lineage>
</organism>
<dbReference type="RefSeq" id="WP_195221288.1">
    <property type="nucleotide sequence ID" value="NZ_JADMWL010000013.1"/>
</dbReference>
<comment type="similarity">
    <text evidence="2">Belongs to the HsdR family.</text>
</comment>
<dbReference type="GO" id="GO:0004386">
    <property type="term" value="F:helicase activity"/>
    <property type="evidence" value="ECO:0007669"/>
    <property type="project" value="UniProtKB-KW"/>
</dbReference>
<dbReference type="Proteomes" id="UP001213042">
    <property type="component" value="Unassembled WGS sequence"/>
</dbReference>
<dbReference type="GO" id="GO:0009307">
    <property type="term" value="P:DNA restriction-modification system"/>
    <property type="evidence" value="ECO:0007669"/>
    <property type="project" value="UniProtKB-KW"/>
</dbReference>
<dbReference type="PANTHER" id="PTHR30195">
    <property type="entry name" value="TYPE I SITE-SPECIFIC DEOXYRIBONUCLEASE PROTEIN SUBUNIT M AND R"/>
    <property type="match status" value="1"/>
</dbReference>
<keyword evidence="6" id="KW-0680">Restriction system</keyword>
<dbReference type="Pfam" id="PF04313">
    <property type="entry name" value="HSDR_N"/>
    <property type="match status" value="1"/>
</dbReference>
<dbReference type="CDD" id="cd22332">
    <property type="entry name" value="HsdR_N"/>
    <property type="match status" value="1"/>
</dbReference>
<dbReference type="Pfam" id="PF22679">
    <property type="entry name" value="T1R_D3-like"/>
    <property type="match status" value="1"/>
</dbReference>
<evidence type="ECO:0000256" key="7">
    <source>
        <dbReference type="ARBA" id="ARBA00022759"/>
    </source>
</evidence>
<keyword evidence="10" id="KW-0238">DNA-binding</keyword>
<evidence type="ECO:0000256" key="4">
    <source>
        <dbReference type="ARBA" id="ARBA00022722"/>
    </source>
</evidence>
<evidence type="ECO:0000256" key="5">
    <source>
        <dbReference type="ARBA" id="ARBA00022741"/>
    </source>
</evidence>
<dbReference type="EC" id="3.1.21.3" evidence="3"/>
<evidence type="ECO:0000313" key="13">
    <source>
        <dbReference type="Proteomes" id="UP001213042"/>
    </source>
</evidence>
<dbReference type="InterPro" id="IPR051268">
    <property type="entry name" value="Type-I_R_enzyme_R_subunit"/>
</dbReference>
<dbReference type="Gene3D" id="3.90.1570.50">
    <property type="match status" value="1"/>
</dbReference>
<dbReference type="SMART" id="SM00487">
    <property type="entry name" value="DEXDc"/>
    <property type="match status" value="1"/>
</dbReference>
<dbReference type="Gene3D" id="1.20.58.910">
    <property type="match status" value="1"/>
</dbReference>
<dbReference type="GO" id="GO:0003677">
    <property type="term" value="F:DNA binding"/>
    <property type="evidence" value="ECO:0007669"/>
    <property type="project" value="UniProtKB-KW"/>
</dbReference>
<sequence>MAELEKTIEDKLIEQLTEGKSQWTYRPDLHTEEELWANLRSILERGNKAVLDGKPLTDQEFEQVKNQLSFATFYDAAKWIAGENGIAHVYVQRDTETVQLTALKRDDIAGGSSVYEVINQYRALKDDEEDIHSQNRRFDVSLLINGIPLIHIELKNRQHSYLDGFRQIRKYIREGKFTGIFSAVQMFVVSNAVDTKYFAAAEEEELNEKFLSGWEDFANNTVTDYLKFAENVLKIPEAHQMVMKYAVLDQEARKILLLRPYQIHAIEAVRTASRQGRSGYIWHTTGSGKTMTSYKAARNLLIDIPSIEKTIFLIDRKDLDTQTTQAFQSYANNDVVDVDETDNVGDLIDKLKNNNQQVVVTTIQKLSIAVKKRLKEGTPAYNRIKNLRVAFIVDECHRAVTPRTQRLLAQFFVNSLWYGFTGTPRFSVNAYPAEGDLPRTTDELYSNEEFRRDPDYQAKVERRELPFCLHRYTVKEAIRDEAVLGFQTEHLGAQKLKDDDSNEDLSVYETEAHMLQVLDTIINKSQEKLGFKHGRGKTYEAILTVNSIKRAQAYYDLLKRVVNGETSVTISEETRRVLPDFPKFAITYSVSSDEDNESADLNVPKMKESLEDYNAMFGTSFGIGEIKGYNTNLNDRLARKKSKFKSRDEQLDLVIVVNRLLTGFDAPCLSTVFMDRQPMHPHDIIQAFSRTNRLFDKSKTCGQIVTFQSPHIFKDAVDEALILYSAGGKASVLAPDWDTVYADFTKALAYLRVTAETPSVVPTLPKEGKKRFAKAFQEFDKVYTSLKSFIRYADNPPESYGITQEEYDDYAAHYKNVIDEIRPGPEPPIDFEYELKAYSKEKIDYDYIVSLIQSVVSATDEERQEQHYQNLVIEITKYIEELLSSNPKLGALMQQLWEKVQENPDEFKGKRVSYVLAEMRKEAIDSVLRGFAEEWCVSLDAVSYAADRYQIGDTDLPGLNNLKKSADFDSYSAKHEGISKFKYHQSVKKALLTLLNEDVIPLRDDDYRIDDTALLNKS</sequence>
<proteinExistence type="inferred from homology"/>
<dbReference type="EMBL" id="JAQMLU010000013">
    <property type="protein sequence ID" value="MDB8750492.1"/>
    <property type="molecule type" value="Genomic_DNA"/>
</dbReference>
<dbReference type="GO" id="GO:0005524">
    <property type="term" value="F:ATP binding"/>
    <property type="evidence" value="ECO:0007669"/>
    <property type="project" value="UniProtKB-KW"/>
</dbReference>
<dbReference type="PANTHER" id="PTHR30195:SF16">
    <property type="entry name" value="TYPE I RESTRICTION ENZYME ENDONUCLEASE SUBUNIT"/>
    <property type="match status" value="1"/>
</dbReference>
<dbReference type="SUPFAM" id="SSF52540">
    <property type="entry name" value="P-loop containing nucleoside triphosphate hydrolases"/>
    <property type="match status" value="2"/>
</dbReference>
<dbReference type="InterPro" id="IPR040980">
    <property type="entry name" value="SWI2_SNF2"/>
</dbReference>
<evidence type="ECO:0000256" key="8">
    <source>
        <dbReference type="ARBA" id="ARBA00022801"/>
    </source>
</evidence>
<keyword evidence="8" id="KW-0378">Hydrolase</keyword>
<dbReference type="Pfam" id="PF18766">
    <property type="entry name" value="SWI2_SNF2"/>
    <property type="match status" value="1"/>
</dbReference>
<evidence type="ECO:0000256" key="3">
    <source>
        <dbReference type="ARBA" id="ARBA00012654"/>
    </source>
</evidence>
<dbReference type="CDD" id="cd18800">
    <property type="entry name" value="SF2_C_EcoR124I-like"/>
    <property type="match status" value="1"/>
</dbReference>
<dbReference type="PROSITE" id="PS51192">
    <property type="entry name" value="HELICASE_ATP_BIND_1"/>
    <property type="match status" value="1"/>
</dbReference>
<evidence type="ECO:0000256" key="6">
    <source>
        <dbReference type="ARBA" id="ARBA00022747"/>
    </source>
</evidence>
<comment type="catalytic activity">
    <reaction evidence="1">
        <text>Endonucleolytic cleavage of DNA to give random double-stranded fragments with terminal 5'-phosphates, ATP is simultaneously hydrolyzed.</text>
        <dbReference type="EC" id="3.1.21.3"/>
    </reaction>
</comment>
<dbReference type="InterPro" id="IPR007409">
    <property type="entry name" value="Restrct_endonuc_type1_HsdR_N"/>
</dbReference>
<name>A0AAW6EHB1_9FIRM</name>